<evidence type="ECO:0000256" key="1">
    <source>
        <dbReference type="SAM" id="MobiDB-lite"/>
    </source>
</evidence>
<proteinExistence type="predicted"/>
<sequence length="211" mass="23265">MGRKKATVNYLIVDDLSVPPEDQKGTLIAVEGRRNTEPNRQKALDKAIELWQEGQLEGFADGLSLENVIFAPGTSGTATEAYSASSEEELPLQKAARDVITLIDLLIHRGEAIQEATPLLPILEAAEKGQKLTEEQTAQARDRSFSKILTRLATSVTEHQTFVETPGVMESIQMIIAIIQDDRLITPEQILPPSSNETEEEIEDEDEDDSP</sequence>
<accession>A0A1L9QVY4</accession>
<comment type="caution">
    <text evidence="2">The sequence shown here is derived from an EMBL/GenBank/DDBJ whole genome shotgun (WGS) entry which is preliminary data.</text>
</comment>
<name>A0A1L9QVY4_9CYAN</name>
<keyword evidence="3" id="KW-1185">Reference proteome</keyword>
<gene>
    <name evidence="2" type="ORF">BI308_03830</name>
</gene>
<dbReference type="AlphaFoldDB" id="A0A1L9QVY4"/>
<dbReference type="Proteomes" id="UP000183940">
    <property type="component" value="Unassembled WGS sequence"/>
</dbReference>
<dbReference type="STRING" id="1925591.BI308_03830"/>
<reference evidence="2" key="1">
    <citation type="submission" date="2016-10" db="EMBL/GenBank/DDBJ databases">
        <title>CRISPR-Cas defence system in Roseofilum reptotaenium: evidence of a bacteriophage-cyanobacterium arms race in the coral black band disease.</title>
        <authorList>
            <person name="Buerger P."/>
            <person name="Wood-Charlson E.M."/>
            <person name="Weynberg K.D."/>
            <person name="Willis B."/>
            <person name="Van Oppen M.J."/>
        </authorList>
    </citation>
    <scope>NUCLEOTIDE SEQUENCE [LARGE SCALE GENOMIC DNA]</scope>
    <source>
        <strain evidence="2">AO1-A</strain>
    </source>
</reference>
<protein>
    <submittedName>
        <fullName evidence="2">Uncharacterized protein</fullName>
    </submittedName>
</protein>
<feature type="region of interest" description="Disordered" evidence="1">
    <location>
        <begin position="186"/>
        <end position="211"/>
    </location>
</feature>
<organism evidence="2 3">
    <name type="scientific">Roseofilum reptotaenium AO1-A</name>
    <dbReference type="NCBI Taxonomy" id="1925591"/>
    <lineage>
        <taxon>Bacteria</taxon>
        <taxon>Bacillati</taxon>
        <taxon>Cyanobacteriota</taxon>
        <taxon>Cyanophyceae</taxon>
        <taxon>Desertifilales</taxon>
        <taxon>Desertifilaceae</taxon>
        <taxon>Roseofilum</taxon>
    </lineage>
</organism>
<evidence type="ECO:0000313" key="2">
    <source>
        <dbReference type="EMBL" id="OJJ26834.1"/>
    </source>
</evidence>
<feature type="compositionally biased region" description="Acidic residues" evidence="1">
    <location>
        <begin position="197"/>
        <end position="211"/>
    </location>
</feature>
<evidence type="ECO:0000313" key="3">
    <source>
        <dbReference type="Proteomes" id="UP000183940"/>
    </source>
</evidence>
<dbReference type="EMBL" id="MLAW01000004">
    <property type="protein sequence ID" value="OJJ26834.1"/>
    <property type="molecule type" value="Genomic_DNA"/>
</dbReference>